<organism evidence="1 2">
    <name type="scientific">Mucilaginibacter pankratovii</name>
    <dbReference type="NCBI Taxonomy" id="2772110"/>
    <lineage>
        <taxon>Bacteria</taxon>
        <taxon>Pseudomonadati</taxon>
        <taxon>Bacteroidota</taxon>
        <taxon>Sphingobacteriia</taxon>
        <taxon>Sphingobacteriales</taxon>
        <taxon>Sphingobacteriaceae</taxon>
        <taxon>Mucilaginibacter</taxon>
    </lineage>
</organism>
<proteinExistence type="predicted"/>
<name>A0ABR7WXL5_9SPHI</name>
<dbReference type="Proteomes" id="UP000606600">
    <property type="component" value="Unassembled WGS sequence"/>
</dbReference>
<dbReference type="RefSeq" id="WP_191191668.1">
    <property type="nucleotide sequence ID" value="NZ_JACWMY010000016.1"/>
</dbReference>
<reference evidence="1 2" key="1">
    <citation type="submission" date="2020-09" db="EMBL/GenBank/DDBJ databases">
        <title>Novel species of Mucilaginibacter isolated from a glacier on the Tibetan Plateau.</title>
        <authorList>
            <person name="Liu Q."/>
            <person name="Xin Y.-H."/>
        </authorList>
    </citation>
    <scope>NUCLEOTIDE SEQUENCE [LARGE SCALE GENOMIC DNA]</scope>
    <source>
        <strain evidence="1 2">ZT4R22</strain>
    </source>
</reference>
<evidence type="ECO:0000313" key="2">
    <source>
        <dbReference type="Proteomes" id="UP000606600"/>
    </source>
</evidence>
<accession>A0ABR7WXL5</accession>
<dbReference type="SUPFAM" id="SSF101898">
    <property type="entry name" value="NHL repeat"/>
    <property type="match status" value="1"/>
</dbReference>
<keyword evidence="2" id="KW-1185">Reference proteome</keyword>
<gene>
    <name evidence="1" type="ORF">IDJ77_24700</name>
</gene>
<dbReference type="EMBL" id="JACWMY010000016">
    <property type="protein sequence ID" value="MBD1367034.1"/>
    <property type="molecule type" value="Genomic_DNA"/>
</dbReference>
<evidence type="ECO:0000313" key="1">
    <source>
        <dbReference type="EMBL" id="MBD1367034.1"/>
    </source>
</evidence>
<protein>
    <submittedName>
        <fullName evidence="1">Uncharacterized protein</fullName>
    </submittedName>
</protein>
<sequence length="168" mass="17976">MPKLLIIRPLIKKVAVLFVMLLCIAAKSYCQQFYVATSSLQLKRITLTQNGIITDDVGGCGSGTFFSVAVSGTYLYYNTGNGALYRGDINGGASPSISNCNLIGNNVAGNALTVDKNGLVYFASGSALFSFKEGTTDAVYLGDMPFYSAATCCFIRTNFTWRPPVARS</sequence>
<comment type="caution">
    <text evidence="1">The sequence shown here is derived from an EMBL/GenBank/DDBJ whole genome shotgun (WGS) entry which is preliminary data.</text>
</comment>